<comment type="caution">
    <text evidence="2">The sequence shown here is derived from an EMBL/GenBank/DDBJ whole genome shotgun (WGS) entry which is preliminary data.</text>
</comment>
<keyword evidence="3" id="KW-1185">Reference proteome</keyword>
<name>A0AAV9FV33_ACOCL</name>
<protein>
    <submittedName>
        <fullName evidence="2">Uncharacterized protein</fullName>
    </submittedName>
</protein>
<evidence type="ECO:0000256" key="1">
    <source>
        <dbReference type="SAM" id="MobiDB-lite"/>
    </source>
</evidence>
<feature type="region of interest" description="Disordered" evidence="1">
    <location>
        <begin position="12"/>
        <end position="36"/>
    </location>
</feature>
<evidence type="ECO:0000313" key="3">
    <source>
        <dbReference type="Proteomes" id="UP001180020"/>
    </source>
</evidence>
<dbReference type="Proteomes" id="UP001180020">
    <property type="component" value="Unassembled WGS sequence"/>
</dbReference>
<dbReference type="PANTHER" id="PTHR45763">
    <property type="entry name" value="HYDROLASE, ALPHA/BETA FOLD FAMILY PROTEIN, EXPRESSED-RELATED"/>
    <property type="match status" value="1"/>
</dbReference>
<dbReference type="PANTHER" id="PTHR45763:SF54">
    <property type="entry name" value="HYDROLASE, ALPHA_BETA FOLD FAMILY PROTEIN, EXPRESSED"/>
    <property type="match status" value="1"/>
</dbReference>
<organism evidence="2 3">
    <name type="scientific">Acorus calamus</name>
    <name type="common">Sweet flag</name>
    <dbReference type="NCBI Taxonomy" id="4465"/>
    <lineage>
        <taxon>Eukaryota</taxon>
        <taxon>Viridiplantae</taxon>
        <taxon>Streptophyta</taxon>
        <taxon>Embryophyta</taxon>
        <taxon>Tracheophyta</taxon>
        <taxon>Spermatophyta</taxon>
        <taxon>Magnoliopsida</taxon>
        <taxon>Liliopsida</taxon>
        <taxon>Acoraceae</taxon>
        <taxon>Acorus</taxon>
    </lineage>
</organism>
<feature type="compositionally biased region" description="Basic and acidic residues" evidence="1">
    <location>
        <begin position="12"/>
        <end position="30"/>
    </location>
</feature>
<sequence length="166" mass="18200">MELGAYMVGYDRASHRKSDPNPHRSLRNEALDVESSPTPLGLGPRFFIIGLSLGGHSEMARVSKEPIEGMVIPTGRQRSMEPDAVVAKLVDEPTPAALYLRSLKPPPSSPINWICNFRRRQSLVGDSEEMGVKSDGSTTGVCKGMRMGWFLSLCRDTSATTLDRLP</sequence>
<dbReference type="EMBL" id="JAUJYO010000001">
    <property type="protein sequence ID" value="KAK1327052.1"/>
    <property type="molecule type" value="Genomic_DNA"/>
</dbReference>
<reference evidence="2" key="1">
    <citation type="journal article" date="2023" name="Nat. Commun.">
        <title>Diploid and tetraploid genomes of Acorus and the evolution of monocots.</title>
        <authorList>
            <person name="Ma L."/>
            <person name="Liu K.W."/>
            <person name="Li Z."/>
            <person name="Hsiao Y.Y."/>
            <person name="Qi Y."/>
            <person name="Fu T."/>
            <person name="Tang G.D."/>
            <person name="Zhang D."/>
            <person name="Sun W.H."/>
            <person name="Liu D.K."/>
            <person name="Li Y."/>
            <person name="Chen G.Z."/>
            <person name="Liu X.D."/>
            <person name="Liao X.Y."/>
            <person name="Jiang Y.T."/>
            <person name="Yu X."/>
            <person name="Hao Y."/>
            <person name="Huang J."/>
            <person name="Zhao X.W."/>
            <person name="Ke S."/>
            <person name="Chen Y.Y."/>
            <person name="Wu W.L."/>
            <person name="Hsu J.L."/>
            <person name="Lin Y.F."/>
            <person name="Huang M.D."/>
            <person name="Li C.Y."/>
            <person name="Huang L."/>
            <person name="Wang Z.W."/>
            <person name="Zhao X."/>
            <person name="Zhong W.Y."/>
            <person name="Peng D.H."/>
            <person name="Ahmad S."/>
            <person name="Lan S."/>
            <person name="Zhang J.S."/>
            <person name="Tsai W.C."/>
            <person name="Van de Peer Y."/>
            <person name="Liu Z.J."/>
        </authorList>
    </citation>
    <scope>NUCLEOTIDE SEQUENCE</scope>
    <source>
        <strain evidence="2">CP</strain>
    </source>
</reference>
<reference evidence="2" key="2">
    <citation type="submission" date="2023-06" db="EMBL/GenBank/DDBJ databases">
        <authorList>
            <person name="Ma L."/>
            <person name="Liu K.-W."/>
            <person name="Li Z."/>
            <person name="Hsiao Y.-Y."/>
            <person name="Qi Y."/>
            <person name="Fu T."/>
            <person name="Tang G."/>
            <person name="Zhang D."/>
            <person name="Sun W.-H."/>
            <person name="Liu D.-K."/>
            <person name="Li Y."/>
            <person name="Chen G.-Z."/>
            <person name="Liu X.-D."/>
            <person name="Liao X.-Y."/>
            <person name="Jiang Y.-T."/>
            <person name="Yu X."/>
            <person name="Hao Y."/>
            <person name="Huang J."/>
            <person name="Zhao X.-W."/>
            <person name="Ke S."/>
            <person name="Chen Y.-Y."/>
            <person name="Wu W.-L."/>
            <person name="Hsu J.-L."/>
            <person name="Lin Y.-F."/>
            <person name="Huang M.-D."/>
            <person name="Li C.-Y."/>
            <person name="Huang L."/>
            <person name="Wang Z.-W."/>
            <person name="Zhao X."/>
            <person name="Zhong W.-Y."/>
            <person name="Peng D.-H."/>
            <person name="Ahmad S."/>
            <person name="Lan S."/>
            <person name="Zhang J.-S."/>
            <person name="Tsai W.-C."/>
            <person name="Van De Peer Y."/>
            <person name="Liu Z.-J."/>
        </authorList>
    </citation>
    <scope>NUCLEOTIDE SEQUENCE</scope>
    <source>
        <strain evidence="2">CP</strain>
        <tissue evidence="2">Leaves</tissue>
    </source>
</reference>
<dbReference type="AlphaFoldDB" id="A0AAV9FV33"/>
<evidence type="ECO:0000313" key="2">
    <source>
        <dbReference type="EMBL" id="KAK1327052.1"/>
    </source>
</evidence>
<gene>
    <name evidence="2" type="ORF">QJS10_CPA01g02427</name>
</gene>
<accession>A0AAV9FV33</accession>
<proteinExistence type="predicted"/>